<dbReference type="GO" id="GO:0006281">
    <property type="term" value="P:DNA repair"/>
    <property type="evidence" value="ECO:0007669"/>
    <property type="project" value="TreeGrafter"/>
</dbReference>
<evidence type="ECO:0000313" key="2">
    <source>
        <dbReference type="Proteomes" id="UP000276133"/>
    </source>
</evidence>
<dbReference type="GO" id="GO:0006355">
    <property type="term" value="P:regulation of DNA-templated transcription"/>
    <property type="evidence" value="ECO:0007669"/>
    <property type="project" value="TreeGrafter"/>
</dbReference>
<dbReference type="InterPro" id="IPR016024">
    <property type="entry name" value="ARM-type_fold"/>
</dbReference>
<dbReference type="InterPro" id="IPR050517">
    <property type="entry name" value="DDR_Repair_Kinase"/>
</dbReference>
<reference evidence="1 2" key="1">
    <citation type="journal article" date="2018" name="Sci. Rep.">
        <title>Genomic signatures of local adaptation to the degree of environmental predictability in rotifers.</title>
        <authorList>
            <person name="Franch-Gras L."/>
            <person name="Hahn C."/>
            <person name="Garcia-Roger E.M."/>
            <person name="Carmona M.J."/>
            <person name="Serra M."/>
            <person name="Gomez A."/>
        </authorList>
    </citation>
    <scope>NUCLEOTIDE SEQUENCE [LARGE SCALE GENOMIC DNA]</scope>
    <source>
        <strain evidence="1">HYR1</strain>
    </source>
</reference>
<dbReference type="GO" id="GO:0000124">
    <property type="term" value="C:SAGA complex"/>
    <property type="evidence" value="ECO:0007669"/>
    <property type="project" value="TreeGrafter"/>
</dbReference>
<gene>
    <name evidence="1" type="ORF">BpHYR1_043963</name>
</gene>
<dbReference type="InterPro" id="IPR046805">
    <property type="entry name" value="Tra1_ring"/>
</dbReference>
<dbReference type="SUPFAM" id="SSF48371">
    <property type="entry name" value="ARM repeat"/>
    <property type="match status" value="1"/>
</dbReference>
<dbReference type="STRING" id="10195.A0A3M7PW49"/>
<sequence length="990" mass="113690">MFWSVGIKALDCWLQSQGQLIEVLLKVWCDEKFHEKHSQIDNLNHIYWKEPIYVLKVLLKYHEIQLALHARNEATYALNSNIELLFKLLIAFHQKSLSQFEFFRVYLHERVAKKYSIQLKRDIFFTFVQIFTNSNLNTIYTQKLKSSILQHIIIPCFTCAFENGEHEAIIGGAPTPDTDSSDNIISVFINNVVDPDQNQNYSDAVRIHLLQLSCLFVQYAHDYIHNVNNKKQGTKLRRLMTFAWPSLLAKTCVDPFNKYQGLLLLSHIISKFAIHKRIVFQVFHSLLKAYAPEAKLVVRQALQILTPTFPTRSEDGYITLASWTKKILIEENHSVPQLSHLIFIIVRYFKVFYYIRHTLINQLIVALQKVGLSQNSTNENKLLIIDLCETILKWEAQRTLDCDDANFEPNLKAKHADLLKPFDKHICDFVMNFLIRFACQMAPPQAQEAAQNSNTNLNEQLCRKCLNLFQMAIKNDLLSNFDLKLEILDKILTSLESTFGQNPLVTNVLGAHSSVHTTTQINLNQVYICLEILSFLIEHTSKQKIQLILKSLHRGFQYSIVSTNSKVIKLIASIIQKLMLTIPNELFNTMSSNNECAESSNTAATATATATAAEPIYSLFGQPDGVLCRMILESLSYYEKMSLINPSETSCVNLAIDILTNCLVLIKAASVNNHQYIDRLMGPILKIIQKLYRDHLNSIGSVGQLVSSQEGANVVQAQNSVQVYLFSELIIQVIDLVKNRVGVMSSEMRKMFVNQILVNLIDKSIDLRLIKYLVKLINDWIKMSHVTSHVTNVLPNQIPTMKEKLVLLQKLTVCMDKKYSDQAEIQSVFLDTISYVYQNEAYLAQQEFKCKLEQAFLLGMKSPNVKMRQLFYDLFDRNFQSNDLYERLCFVLVTQNWELFGTYYWIKQCIQLTLGSCYNLNFVNNTFEPKFLSLVEAQNVPLGSNAPDFSRSTSPTSCIQIDDQDTNDQTYQLIAPLDFFEVDFSKKGIR</sequence>
<keyword evidence="2" id="KW-1185">Reference proteome</keyword>
<dbReference type="GO" id="GO:0035267">
    <property type="term" value="C:NuA4 histone acetyltransferase complex"/>
    <property type="evidence" value="ECO:0007669"/>
    <property type="project" value="TreeGrafter"/>
</dbReference>
<dbReference type="AlphaFoldDB" id="A0A3M7PW49"/>
<name>A0A3M7PW49_BRAPC</name>
<organism evidence="1 2">
    <name type="scientific">Brachionus plicatilis</name>
    <name type="common">Marine rotifer</name>
    <name type="synonym">Brachionus muelleri</name>
    <dbReference type="NCBI Taxonomy" id="10195"/>
    <lineage>
        <taxon>Eukaryota</taxon>
        <taxon>Metazoa</taxon>
        <taxon>Spiralia</taxon>
        <taxon>Gnathifera</taxon>
        <taxon>Rotifera</taxon>
        <taxon>Eurotatoria</taxon>
        <taxon>Monogononta</taxon>
        <taxon>Pseudotrocha</taxon>
        <taxon>Ploima</taxon>
        <taxon>Brachionidae</taxon>
        <taxon>Brachionus</taxon>
    </lineage>
</organism>
<evidence type="ECO:0000313" key="1">
    <source>
        <dbReference type="EMBL" id="RNA03194.1"/>
    </source>
</evidence>
<accession>A0A3M7PW49</accession>
<comment type="caution">
    <text evidence="1">The sequence shown here is derived from an EMBL/GenBank/DDBJ whole genome shotgun (WGS) entry which is preliminary data.</text>
</comment>
<protein>
    <submittedName>
        <fullName evidence="1">Transformation transcription domain-associated</fullName>
    </submittedName>
</protein>
<proteinExistence type="predicted"/>
<dbReference type="PANTHER" id="PTHR11139">
    <property type="entry name" value="ATAXIA TELANGIECTASIA MUTATED ATM -RELATED"/>
    <property type="match status" value="1"/>
</dbReference>
<dbReference type="EMBL" id="REGN01008595">
    <property type="protein sequence ID" value="RNA03194.1"/>
    <property type="molecule type" value="Genomic_DNA"/>
</dbReference>
<dbReference type="PANTHER" id="PTHR11139:SF1">
    <property type="entry name" value="TRANSFORMATION_TRANSCRIPTION DOMAIN-ASSOCIATED PROTEIN"/>
    <property type="match status" value="1"/>
</dbReference>
<dbReference type="Proteomes" id="UP000276133">
    <property type="component" value="Unassembled WGS sequence"/>
</dbReference>
<dbReference type="OrthoDB" id="5570127at2759"/>
<dbReference type="Pfam" id="PF20206">
    <property type="entry name" value="Tra1_ring"/>
    <property type="match status" value="1"/>
</dbReference>
<dbReference type="GO" id="GO:0005634">
    <property type="term" value="C:nucleus"/>
    <property type="evidence" value="ECO:0007669"/>
    <property type="project" value="TreeGrafter"/>
</dbReference>